<accession>A0A0F9LCB7</accession>
<sequence length="107" mass="12233">MTRPQWARILKSAVGKIADRHHGNKAYQLAGGRVHLWTRISGDTAVAHPTYNELVRMVEDEFAAKGYRIDAKNRKWDVDDPCPMMLGSTWANSRWVADLHIYLYPPA</sequence>
<dbReference type="AlphaFoldDB" id="A0A0F9LCB7"/>
<dbReference type="EMBL" id="LAZR01011415">
    <property type="protein sequence ID" value="KKM61815.1"/>
    <property type="molecule type" value="Genomic_DNA"/>
</dbReference>
<gene>
    <name evidence="1" type="ORF">LCGC14_1527960</name>
</gene>
<evidence type="ECO:0000313" key="1">
    <source>
        <dbReference type="EMBL" id="KKM61815.1"/>
    </source>
</evidence>
<reference evidence="1" key="1">
    <citation type="journal article" date="2015" name="Nature">
        <title>Complex archaea that bridge the gap between prokaryotes and eukaryotes.</title>
        <authorList>
            <person name="Spang A."/>
            <person name="Saw J.H."/>
            <person name="Jorgensen S.L."/>
            <person name="Zaremba-Niedzwiedzka K."/>
            <person name="Martijn J."/>
            <person name="Lind A.E."/>
            <person name="van Eijk R."/>
            <person name="Schleper C."/>
            <person name="Guy L."/>
            <person name="Ettema T.J."/>
        </authorList>
    </citation>
    <scope>NUCLEOTIDE SEQUENCE</scope>
</reference>
<protein>
    <submittedName>
        <fullName evidence="1">Uncharacterized protein</fullName>
    </submittedName>
</protein>
<name>A0A0F9LCB7_9ZZZZ</name>
<organism evidence="1">
    <name type="scientific">marine sediment metagenome</name>
    <dbReference type="NCBI Taxonomy" id="412755"/>
    <lineage>
        <taxon>unclassified sequences</taxon>
        <taxon>metagenomes</taxon>
        <taxon>ecological metagenomes</taxon>
    </lineage>
</organism>
<comment type="caution">
    <text evidence="1">The sequence shown here is derived from an EMBL/GenBank/DDBJ whole genome shotgun (WGS) entry which is preliminary data.</text>
</comment>
<proteinExistence type="predicted"/>